<dbReference type="InterPro" id="IPR043534">
    <property type="entry name" value="EBDG/EBM"/>
</dbReference>
<organism evidence="7 8">
    <name type="scientific">Flagellimonas maritima</name>
    <dbReference type="NCBI Taxonomy" id="1383885"/>
    <lineage>
        <taxon>Bacteria</taxon>
        <taxon>Pseudomonadati</taxon>
        <taxon>Bacteroidota</taxon>
        <taxon>Flavobacteriia</taxon>
        <taxon>Flavobacteriales</taxon>
        <taxon>Flavobacteriaceae</taxon>
        <taxon>Flagellimonas</taxon>
    </lineage>
</organism>
<dbReference type="Pfam" id="PF18368">
    <property type="entry name" value="Ig_GlcNase"/>
    <property type="match status" value="1"/>
</dbReference>
<evidence type="ECO:0000313" key="8">
    <source>
        <dbReference type="Proteomes" id="UP000248536"/>
    </source>
</evidence>
<dbReference type="EMBL" id="CP030104">
    <property type="protein sequence ID" value="AWX43666.1"/>
    <property type="molecule type" value="Genomic_DNA"/>
</dbReference>
<dbReference type="InterPro" id="IPR006102">
    <property type="entry name" value="Ig-like_GH2"/>
</dbReference>
<dbReference type="PANTHER" id="PTHR43536">
    <property type="entry name" value="MANNOSYLGLYCOPROTEIN ENDO-BETA-MANNOSIDASE"/>
    <property type="match status" value="1"/>
</dbReference>
<dbReference type="PANTHER" id="PTHR43536:SF1">
    <property type="entry name" value="MANNOSYLGLYCOPROTEIN ENDO-BETA-MANNOSIDASE"/>
    <property type="match status" value="1"/>
</dbReference>
<keyword evidence="3 7" id="KW-0326">Glycosidase</keyword>
<proteinExistence type="inferred from homology"/>
<protein>
    <submittedName>
        <fullName evidence="7">Exo-1,4-beta-D-glucosaminidase</fullName>
        <ecNumber evidence="7">3.2.1.165</ecNumber>
    </submittedName>
</protein>
<dbReference type="InterPro" id="IPR013783">
    <property type="entry name" value="Ig-like_fold"/>
</dbReference>
<dbReference type="InterPro" id="IPR017853">
    <property type="entry name" value="GH"/>
</dbReference>
<feature type="domain" description="Exo-beta-D-glucosaminidase Ig-fold" evidence="5">
    <location>
        <begin position="805"/>
        <end position="906"/>
    </location>
</feature>
<dbReference type="Gene3D" id="2.60.40.10">
    <property type="entry name" value="Immunoglobulins"/>
    <property type="match status" value="3"/>
</dbReference>
<dbReference type="InterPro" id="IPR054593">
    <property type="entry name" value="Beta-mannosidase-like_N2"/>
</dbReference>
<dbReference type="InterPro" id="IPR036156">
    <property type="entry name" value="Beta-gal/glucu_dom_sf"/>
</dbReference>
<dbReference type="Proteomes" id="UP000248536">
    <property type="component" value="Chromosome"/>
</dbReference>
<keyword evidence="8" id="KW-1185">Reference proteome</keyword>
<dbReference type="GO" id="GO:0052761">
    <property type="term" value="F:exo-1,4-beta-D-glucosaminidase activity"/>
    <property type="evidence" value="ECO:0007669"/>
    <property type="project" value="UniProtKB-EC"/>
</dbReference>
<keyword evidence="2 7" id="KW-0378">Hydrolase</keyword>
<accession>A0A2Z4LPC3</accession>
<dbReference type="InterPro" id="IPR041351">
    <property type="entry name" value="Ig_GlcNase"/>
</dbReference>
<dbReference type="KEGG" id="spon:HME9304_00657"/>
<dbReference type="Pfam" id="PF00703">
    <property type="entry name" value="Glyco_hydro_2"/>
    <property type="match status" value="1"/>
</dbReference>
<dbReference type="Gene3D" id="3.20.20.80">
    <property type="entry name" value="Glycosidases"/>
    <property type="match status" value="1"/>
</dbReference>
<dbReference type="SUPFAM" id="SSF51445">
    <property type="entry name" value="(Trans)glycosidases"/>
    <property type="match status" value="1"/>
</dbReference>
<evidence type="ECO:0000259" key="5">
    <source>
        <dbReference type="Pfam" id="PF18368"/>
    </source>
</evidence>
<evidence type="ECO:0000259" key="6">
    <source>
        <dbReference type="Pfam" id="PF22666"/>
    </source>
</evidence>
<feature type="domain" description="Glycoside hydrolase family 2 immunoglobulin-like beta-sandwich" evidence="4">
    <location>
        <begin position="270"/>
        <end position="386"/>
    </location>
</feature>
<dbReference type="SUPFAM" id="SSF49303">
    <property type="entry name" value="beta-Galactosidase/glucuronidase domain"/>
    <property type="match status" value="3"/>
</dbReference>
<evidence type="ECO:0000259" key="4">
    <source>
        <dbReference type="Pfam" id="PF00703"/>
    </source>
</evidence>
<evidence type="ECO:0000256" key="3">
    <source>
        <dbReference type="ARBA" id="ARBA00023295"/>
    </source>
</evidence>
<evidence type="ECO:0000256" key="1">
    <source>
        <dbReference type="ARBA" id="ARBA00007401"/>
    </source>
</evidence>
<dbReference type="EC" id="3.2.1.165" evidence="7"/>
<dbReference type="Gene3D" id="2.60.120.260">
    <property type="entry name" value="Galactose-binding domain-like"/>
    <property type="match status" value="1"/>
</dbReference>
<reference evidence="7 8" key="1">
    <citation type="submission" date="2018-06" db="EMBL/GenBank/DDBJ databases">
        <title>Spongiibacterium sp. HME9304 Genome sequencing and assembly.</title>
        <authorList>
            <person name="Kang H."/>
            <person name="Kim H."/>
            <person name="Joh K."/>
        </authorList>
    </citation>
    <scope>NUCLEOTIDE SEQUENCE [LARGE SCALE GENOMIC DNA]</scope>
    <source>
        <strain evidence="7 8">HME9304</strain>
    </source>
</reference>
<evidence type="ECO:0000313" key="7">
    <source>
        <dbReference type="EMBL" id="AWX43666.1"/>
    </source>
</evidence>
<evidence type="ECO:0000256" key="2">
    <source>
        <dbReference type="ARBA" id="ARBA00022801"/>
    </source>
</evidence>
<sequence>MIHQKFSINLKNVEMICLIFSLMFLSLNSCQETKDTDSTEFSKSITLTSKKHHEGDYNWQMAPDSLVSDNGELIAQSDYNSKDWLSAIVPGTVLTSLVANGSMPDPYYGLNNKRGKGDIPDIYDKGREYYTYWFRTTFDFPEDKEGERTWLGFEGINYIAQVYLNGKKLGNIKGMFVTKEFDVTDVMKKEKENVLAIRIEPVEHPGTEMSRFNKRTSKMVENANGGNGELGKDVTMLMSAGWDFSFSDGIRDRNTGIWRDIKLYTTGNVKLHDPFVKSDLELPSLEESAQTLRISVTNVGETAQRGSVSANIEDTDITVKKEISLNPGETKDVIFSAETHPELLIKDPKVWWPLNKGEQHLYRATFNFESEDGQKSRPKSTRFGIRSITSDQNTPDSSRVFYVNGKRLFVRGANWIPEGMLKTSDLRYRTELNWTKDAGINMLRLWGGGISESDLFFDLCDELGILVWHEFWMTGNTKPPADKDLYFKNVESTIKRLRNHPSLAYYVSSNEQEAVIEIEPILNALDGTRGYQYESECCGVHDGSPYKYENPMQYYDNTASKRGSRIDGFCPEYGTATLPNVEILREMMDEEDLFPPNKEVWDYMDGNAFHNMTTKNDNAIQQFGESNSIEDYALKGQLVGATAFRSIWENWNYNKLDAGDRFASGVLFWYHNSPVKQVCSRMWDWSLDKNAAFYYSKKALQPLHLQFDFIKNTVTLVNDYPKEFKNYKSKIAIYNLDAKRVYSDSINVDFKPEEVLNDIIAVEMPKNLSQVHFIQLQLEDASGNEVSENFYWRSKDKYEGPWTTTGPLYSGFEALNDLPKVNLKMTMKSQNDDKGLYRVTLENPTTDIAFFNRLKFLDENQKLVRPVSFSDNYFSLLPGEKKTVDVELLNTYNLPDTMTLELEGWNGLANSVEQEIKNNNQ</sequence>
<comment type="similarity">
    <text evidence="1">Belongs to the glycosyl hydrolase 2 family.</text>
</comment>
<feature type="domain" description="Beta-mannosidase-like galactose-binding" evidence="6">
    <location>
        <begin position="80"/>
        <end position="259"/>
    </location>
</feature>
<dbReference type="Pfam" id="PF22666">
    <property type="entry name" value="Glyco_hydro_2_N2"/>
    <property type="match status" value="1"/>
</dbReference>
<dbReference type="OrthoDB" id="9801077at2"/>
<dbReference type="AlphaFoldDB" id="A0A2Z4LPC3"/>
<dbReference type="SUPFAM" id="SSF49785">
    <property type="entry name" value="Galactose-binding domain-like"/>
    <property type="match status" value="1"/>
</dbReference>
<dbReference type="InterPro" id="IPR008979">
    <property type="entry name" value="Galactose-bd-like_sf"/>
</dbReference>
<dbReference type="GO" id="GO:0005975">
    <property type="term" value="P:carbohydrate metabolic process"/>
    <property type="evidence" value="ECO:0007669"/>
    <property type="project" value="InterPro"/>
</dbReference>
<gene>
    <name evidence="7" type="primary">csxA</name>
    <name evidence="7" type="ORF">HME9304_00657</name>
</gene>
<name>A0A2Z4LPC3_9FLAO</name>